<name>A0A378XUK6_PAEPO</name>
<dbReference type="GeneID" id="93350380"/>
<sequence length="229" mass="26578">MNQYLKMILTQTFQFALILVFFHGSTGQPWFENKVRDTIILLVSYFVYMVIPFFSWLFRPLVITLKQESRLGGGVDVTPILLENDAMKTHQTLRTVNLSIEIVRRGSIWWRILIWFLRQRTVNIVIHATPDELLIQPPDSLLLNDVSMGETGFSIDISLLIKSMRAGSGKFSINKSFPYIVADHPDIHISHNLSAIVQPKLYIGNKPSRFLKLFIKFETNNHKIVFFRR</sequence>
<dbReference type="EMBL" id="UGSC01000001">
    <property type="protein sequence ID" value="SUA68264.1"/>
    <property type="molecule type" value="Genomic_DNA"/>
</dbReference>
<gene>
    <name evidence="2" type="ORF">NCTC10343_01593</name>
</gene>
<evidence type="ECO:0000256" key="1">
    <source>
        <dbReference type="SAM" id="Phobius"/>
    </source>
</evidence>
<keyword evidence="1" id="KW-0472">Membrane</keyword>
<proteinExistence type="predicted"/>
<dbReference type="RefSeq" id="WP_019686692.1">
    <property type="nucleotide sequence ID" value="NZ_CP049598.1"/>
</dbReference>
<feature type="transmembrane region" description="Helical" evidence="1">
    <location>
        <begin position="37"/>
        <end position="58"/>
    </location>
</feature>
<evidence type="ECO:0000313" key="3">
    <source>
        <dbReference type="Proteomes" id="UP000254400"/>
    </source>
</evidence>
<reference evidence="2 3" key="1">
    <citation type="submission" date="2018-06" db="EMBL/GenBank/DDBJ databases">
        <authorList>
            <consortium name="Pathogen Informatics"/>
            <person name="Doyle S."/>
        </authorList>
    </citation>
    <scope>NUCLEOTIDE SEQUENCE [LARGE SCALE GENOMIC DNA]</scope>
    <source>
        <strain evidence="2 3">NCTC10343</strain>
    </source>
</reference>
<keyword evidence="1" id="KW-1133">Transmembrane helix</keyword>
<dbReference type="AlphaFoldDB" id="A0A378XUK6"/>
<keyword evidence="1" id="KW-0812">Transmembrane</keyword>
<evidence type="ECO:0000313" key="2">
    <source>
        <dbReference type="EMBL" id="SUA68264.1"/>
    </source>
</evidence>
<dbReference type="Proteomes" id="UP000254400">
    <property type="component" value="Unassembled WGS sequence"/>
</dbReference>
<organism evidence="2 3">
    <name type="scientific">Paenibacillus polymyxa</name>
    <name type="common">Bacillus polymyxa</name>
    <dbReference type="NCBI Taxonomy" id="1406"/>
    <lineage>
        <taxon>Bacteria</taxon>
        <taxon>Bacillati</taxon>
        <taxon>Bacillota</taxon>
        <taxon>Bacilli</taxon>
        <taxon>Bacillales</taxon>
        <taxon>Paenibacillaceae</taxon>
        <taxon>Paenibacillus</taxon>
    </lineage>
</organism>
<protein>
    <submittedName>
        <fullName evidence="2">Uncharacterized protein</fullName>
    </submittedName>
</protein>
<accession>A0A378XUK6</accession>